<feature type="non-terminal residue" evidence="2">
    <location>
        <position position="1"/>
    </location>
</feature>
<proteinExistence type="predicted"/>
<comment type="caution">
    <text evidence="2">The sequence shown here is derived from an EMBL/GenBank/DDBJ whole genome shotgun (WGS) entry which is preliminary data.</text>
</comment>
<sequence length="88" mass="9952">VTQDLVKRPRVVLRIGEELKDEGLLSGQGCRRQLGDESVPPPDGLLERPERLNDSRRRRVTLDWGGQRLGEVGGHRIFITQTEARTIP</sequence>
<feature type="region of interest" description="Disordered" evidence="1">
    <location>
        <begin position="26"/>
        <end position="49"/>
    </location>
</feature>
<evidence type="ECO:0000313" key="2">
    <source>
        <dbReference type="EMBL" id="KKL96268.1"/>
    </source>
</evidence>
<dbReference type="AlphaFoldDB" id="A0A0F9GC48"/>
<organism evidence="2">
    <name type="scientific">marine sediment metagenome</name>
    <dbReference type="NCBI Taxonomy" id="412755"/>
    <lineage>
        <taxon>unclassified sequences</taxon>
        <taxon>metagenomes</taxon>
        <taxon>ecological metagenomes</taxon>
    </lineage>
</organism>
<gene>
    <name evidence="2" type="ORF">LCGC14_1846240</name>
</gene>
<reference evidence="2" key="1">
    <citation type="journal article" date="2015" name="Nature">
        <title>Complex archaea that bridge the gap between prokaryotes and eukaryotes.</title>
        <authorList>
            <person name="Spang A."/>
            <person name="Saw J.H."/>
            <person name="Jorgensen S.L."/>
            <person name="Zaremba-Niedzwiedzka K."/>
            <person name="Martijn J."/>
            <person name="Lind A.E."/>
            <person name="van Eijk R."/>
            <person name="Schleper C."/>
            <person name="Guy L."/>
            <person name="Ettema T.J."/>
        </authorList>
    </citation>
    <scope>NUCLEOTIDE SEQUENCE</scope>
</reference>
<dbReference type="EMBL" id="LAZR01018477">
    <property type="protein sequence ID" value="KKL96268.1"/>
    <property type="molecule type" value="Genomic_DNA"/>
</dbReference>
<name>A0A0F9GC48_9ZZZZ</name>
<protein>
    <submittedName>
        <fullName evidence="2">Uncharacterized protein</fullName>
    </submittedName>
</protein>
<accession>A0A0F9GC48</accession>
<evidence type="ECO:0000256" key="1">
    <source>
        <dbReference type="SAM" id="MobiDB-lite"/>
    </source>
</evidence>